<dbReference type="PANTHER" id="PTHR38695">
    <property type="entry name" value="AMINO ACID PERMEASE_ SLC12A DOMAIN-CONTAINING PROTEIN"/>
    <property type="match status" value="1"/>
</dbReference>
<gene>
    <name evidence="3" type="ORF">BU26DRAFT_44128</name>
</gene>
<dbReference type="PANTHER" id="PTHR38695:SF1">
    <property type="entry name" value="AMINO ACID PERMEASE_ SLC12A DOMAIN-CONTAINING PROTEIN"/>
    <property type="match status" value="1"/>
</dbReference>
<dbReference type="AlphaFoldDB" id="A0A6A6J3Q4"/>
<dbReference type="InterPro" id="IPR048273">
    <property type="entry name" value="Luciferase"/>
</dbReference>
<evidence type="ECO:0000256" key="1">
    <source>
        <dbReference type="SAM" id="MobiDB-lite"/>
    </source>
</evidence>
<dbReference type="EMBL" id="ML987189">
    <property type="protein sequence ID" value="KAF2257455.1"/>
    <property type="molecule type" value="Genomic_DNA"/>
</dbReference>
<proteinExistence type="predicted"/>
<dbReference type="GeneID" id="54577780"/>
<accession>A0A6A6J3Q4</accession>
<dbReference type="OrthoDB" id="5358398at2759"/>
<evidence type="ECO:0000313" key="4">
    <source>
        <dbReference type="Proteomes" id="UP000800094"/>
    </source>
</evidence>
<sequence>MASSLTFDSLTEVFNGRRLAEIFRSHRTAILSTLGVAVALPVAINDYRTYISYGPGGLPYNVGGWLAAHLLRVFSREQLSTVPYDNKQLLLADEPGFLPSDFPPKRSSSRPRIGPHPVPQRQLEQLPSDEVRQKLIRRFAELGERAQQMGLVDVKRSLYERQHVALFVAATREWHGVARETRGEISHVHAGLDGSIHVVLHPADCKKVIERGWGQRHAFSGAAVLRKLFGFSLPVNYVLVYAPRDEAEVDVTLSIVTASIQFMTGTRAALE</sequence>
<dbReference type="Pfam" id="PF17648">
    <property type="entry name" value="Luciferase"/>
    <property type="match status" value="1"/>
</dbReference>
<reference evidence="3" key="1">
    <citation type="journal article" date="2020" name="Stud. Mycol.">
        <title>101 Dothideomycetes genomes: a test case for predicting lifestyles and emergence of pathogens.</title>
        <authorList>
            <person name="Haridas S."/>
            <person name="Albert R."/>
            <person name="Binder M."/>
            <person name="Bloem J."/>
            <person name="Labutti K."/>
            <person name="Salamov A."/>
            <person name="Andreopoulos B."/>
            <person name="Baker S."/>
            <person name="Barry K."/>
            <person name="Bills G."/>
            <person name="Bluhm B."/>
            <person name="Cannon C."/>
            <person name="Castanera R."/>
            <person name="Culley D."/>
            <person name="Daum C."/>
            <person name="Ezra D."/>
            <person name="Gonzalez J."/>
            <person name="Henrissat B."/>
            <person name="Kuo A."/>
            <person name="Liang C."/>
            <person name="Lipzen A."/>
            <person name="Lutzoni F."/>
            <person name="Magnuson J."/>
            <person name="Mondo S."/>
            <person name="Nolan M."/>
            <person name="Ohm R."/>
            <person name="Pangilinan J."/>
            <person name="Park H.-J."/>
            <person name="Ramirez L."/>
            <person name="Alfaro M."/>
            <person name="Sun H."/>
            <person name="Tritt A."/>
            <person name="Yoshinaga Y."/>
            <person name="Zwiers L.-H."/>
            <person name="Turgeon B."/>
            <person name="Goodwin S."/>
            <person name="Spatafora J."/>
            <person name="Crous P."/>
            <person name="Grigoriev I."/>
        </authorList>
    </citation>
    <scope>NUCLEOTIDE SEQUENCE</scope>
    <source>
        <strain evidence="3">CBS 122368</strain>
    </source>
</reference>
<feature type="domain" description="Luciferase" evidence="2">
    <location>
        <begin position="182"/>
        <end position="259"/>
    </location>
</feature>
<organism evidence="3 4">
    <name type="scientific">Trematosphaeria pertusa</name>
    <dbReference type="NCBI Taxonomy" id="390896"/>
    <lineage>
        <taxon>Eukaryota</taxon>
        <taxon>Fungi</taxon>
        <taxon>Dikarya</taxon>
        <taxon>Ascomycota</taxon>
        <taxon>Pezizomycotina</taxon>
        <taxon>Dothideomycetes</taxon>
        <taxon>Pleosporomycetidae</taxon>
        <taxon>Pleosporales</taxon>
        <taxon>Massarineae</taxon>
        <taxon>Trematosphaeriaceae</taxon>
        <taxon>Trematosphaeria</taxon>
    </lineage>
</organism>
<evidence type="ECO:0000313" key="3">
    <source>
        <dbReference type="EMBL" id="KAF2257455.1"/>
    </source>
</evidence>
<dbReference type="InterPro" id="IPR040841">
    <property type="entry name" value="Luciferase_dom"/>
</dbReference>
<dbReference type="Proteomes" id="UP000800094">
    <property type="component" value="Unassembled WGS sequence"/>
</dbReference>
<feature type="region of interest" description="Disordered" evidence="1">
    <location>
        <begin position="101"/>
        <end position="125"/>
    </location>
</feature>
<evidence type="ECO:0000259" key="2">
    <source>
        <dbReference type="Pfam" id="PF17648"/>
    </source>
</evidence>
<keyword evidence="4" id="KW-1185">Reference proteome</keyword>
<dbReference type="RefSeq" id="XP_033692459.1">
    <property type="nucleotide sequence ID" value="XM_033824450.1"/>
</dbReference>
<name>A0A6A6J3Q4_9PLEO</name>
<protein>
    <recommendedName>
        <fullName evidence="2">Luciferase domain-containing protein</fullName>
    </recommendedName>
</protein>